<evidence type="ECO:0000313" key="2">
    <source>
        <dbReference type="Proteomes" id="UP000029120"/>
    </source>
</evidence>
<dbReference type="Proteomes" id="UP000029120">
    <property type="component" value="Chromosome 6"/>
</dbReference>
<dbReference type="Gramene" id="KFK32332">
    <property type="protein sequence ID" value="KFK32332"/>
    <property type="gene ID" value="AALP_AA6G228100"/>
</dbReference>
<proteinExistence type="predicted"/>
<accession>A0A087GR30</accession>
<sequence>MLETTKLFKGLKFCRVFGDVDPICWGLKYTYGSDCHKITNKNKKMTLYICRESFKEIDMSGLAQGTSTHVSLISMDAYAKSSSCFRRNKENFTMPGSPMGKKMEEVVA</sequence>
<gene>
    <name evidence="1" type="ordered locus">AALP_Aa6g228100</name>
</gene>
<reference evidence="2" key="1">
    <citation type="journal article" date="2015" name="Nat. Plants">
        <title>Genome expansion of Arabis alpina linked with retrotransposition and reduced symmetric DNA methylation.</title>
        <authorList>
            <person name="Willing E.M."/>
            <person name="Rawat V."/>
            <person name="Mandakova T."/>
            <person name="Maumus F."/>
            <person name="James G.V."/>
            <person name="Nordstroem K.J."/>
            <person name="Becker C."/>
            <person name="Warthmann N."/>
            <person name="Chica C."/>
            <person name="Szarzynska B."/>
            <person name="Zytnicki M."/>
            <person name="Albani M.C."/>
            <person name="Kiefer C."/>
            <person name="Bergonzi S."/>
            <person name="Castaings L."/>
            <person name="Mateos J.L."/>
            <person name="Berns M.C."/>
            <person name="Bujdoso N."/>
            <person name="Piofczyk T."/>
            <person name="de Lorenzo L."/>
            <person name="Barrero-Sicilia C."/>
            <person name="Mateos I."/>
            <person name="Piednoel M."/>
            <person name="Hagmann J."/>
            <person name="Chen-Min-Tao R."/>
            <person name="Iglesias-Fernandez R."/>
            <person name="Schuster S.C."/>
            <person name="Alonso-Blanco C."/>
            <person name="Roudier F."/>
            <person name="Carbonero P."/>
            <person name="Paz-Ares J."/>
            <person name="Davis S.J."/>
            <person name="Pecinka A."/>
            <person name="Quesneville H."/>
            <person name="Colot V."/>
            <person name="Lysak M.A."/>
            <person name="Weigel D."/>
            <person name="Coupland G."/>
            <person name="Schneeberger K."/>
        </authorList>
    </citation>
    <scope>NUCLEOTIDE SEQUENCE [LARGE SCALE GENOMIC DNA]</scope>
    <source>
        <strain evidence="2">cv. Pajares</strain>
    </source>
</reference>
<protein>
    <submittedName>
        <fullName evidence="1">Uncharacterized protein</fullName>
    </submittedName>
</protein>
<name>A0A087GR30_ARAAL</name>
<evidence type="ECO:0000313" key="1">
    <source>
        <dbReference type="EMBL" id="KFK32332.1"/>
    </source>
</evidence>
<organism evidence="1 2">
    <name type="scientific">Arabis alpina</name>
    <name type="common">Alpine rock-cress</name>
    <dbReference type="NCBI Taxonomy" id="50452"/>
    <lineage>
        <taxon>Eukaryota</taxon>
        <taxon>Viridiplantae</taxon>
        <taxon>Streptophyta</taxon>
        <taxon>Embryophyta</taxon>
        <taxon>Tracheophyta</taxon>
        <taxon>Spermatophyta</taxon>
        <taxon>Magnoliopsida</taxon>
        <taxon>eudicotyledons</taxon>
        <taxon>Gunneridae</taxon>
        <taxon>Pentapetalae</taxon>
        <taxon>rosids</taxon>
        <taxon>malvids</taxon>
        <taxon>Brassicales</taxon>
        <taxon>Brassicaceae</taxon>
        <taxon>Arabideae</taxon>
        <taxon>Arabis</taxon>
    </lineage>
</organism>
<dbReference type="EMBL" id="CM002874">
    <property type="protein sequence ID" value="KFK32332.1"/>
    <property type="molecule type" value="Genomic_DNA"/>
</dbReference>
<dbReference type="AlphaFoldDB" id="A0A087GR30"/>
<keyword evidence="2" id="KW-1185">Reference proteome</keyword>